<accession>A0A1M4ZWJ8</accession>
<name>A0A1M4ZWJ8_9BACT</name>
<protein>
    <submittedName>
        <fullName evidence="1">Uncharacterized protein</fullName>
    </submittedName>
</protein>
<dbReference type="OrthoDB" id="675429at2"/>
<organism evidence="1 2">
    <name type="scientific">Flavisolibacter ginsengisoli DSM 18119</name>
    <dbReference type="NCBI Taxonomy" id="1121884"/>
    <lineage>
        <taxon>Bacteria</taxon>
        <taxon>Pseudomonadati</taxon>
        <taxon>Bacteroidota</taxon>
        <taxon>Chitinophagia</taxon>
        <taxon>Chitinophagales</taxon>
        <taxon>Chitinophagaceae</taxon>
        <taxon>Flavisolibacter</taxon>
    </lineage>
</organism>
<gene>
    <name evidence="1" type="ORF">SAMN02745131_02107</name>
</gene>
<evidence type="ECO:0000313" key="2">
    <source>
        <dbReference type="Proteomes" id="UP000184048"/>
    </source>
</evidence>
<dbReference type="STRING" id="1121884.SAMN02745131_02107"/>
<reference evidence="1 2" key="1">
    <citation type="submission" date="2016-11" db="EMBL/GenBank/DDBJ databases">
        <authorList>
            <person name="Jaros S."/>
            <person name="Januszkiewicz K."/>
            <person name="Wedrychowicz H."/>
        </authorList>
    </citation>
    <scope>NUCLEOTIDE SEQUENCE [LARGE SCALE GENOMIC DNA]</scope>
    <source>
        <strain evidence="1 2">DSM 18119</strain>
    </source>
</reference>
<evidence type="ECO:0000313" key="1">
    <source>
        <dbReference type="EMBL" id="SHF22398.1"/>
    </source>
</evidence>
<dbReference type="EMBL" id="FQUU01000007">
    <property type="protein sequence ID" value="SHF22398.1"/>
    <property type="molecule type" value="Genomic_DNA"/>
</dbReference>
<keyword evidence="2" id="KW-1185">Reference proteome</keyword>
<proteinExistence type="predicted"/>
<dbReference type="RefSeq" id="WP_072835291.1">
    <property type="nucleotide sequence ID" value="NZ_FQUU01000007.1"/>
</dbReference>
<dbReference type="AlphaFoldDB" id="A0A1M4ZWJ8"/>
<dbReference type="Proteomes" id="UP000184048">
    <property type="component" value="Unassembled WGS sequence"/>
</dbReference>
<sequence length="80" mass="9370">MKNYNRDLLLLYKTEVYNEDLLQHEVECLHKILVGVECNEVFCKSHELVTRNKITDKAKAIVKAIGQTTLKPFYFLVNKN</sequence>